<dbReference type="Pfam" id="PF02687">
    <property type="entry name" value="FtsX"/>
    <property type="match status" value="2"/>
</dbReference>
<evidence type="ECO:0000313" key="10">
    <source>
        <dbReference type="Proteomes" id="UP001597112"/>
    </source>
</evidence>
<keyword evidence="10" id="KW-1185">Reference proteome</keyword>
<dbReference type="InterPro" id="IPR003838">
    <property type="entry name" value="ABC3_permease_C"/>
</dbReference>
<feature type="domain" description="MacB-like periplasmic core" evidence="8">
    <location>
        <begin position="20"/>
        <end position="239"/>
    </location>
</feature>
<accession>A0ABW3K5M0</accession>
<feature type="transmembrane region" description="Helical" evidence="6">
    <location>
        <begin position="422"/>
        <end position="442"/>
    </location>
</feature>
<dbReference type="EMBL" id="JBHTKA010000007">
    <property type="protein sequence ID" value="MFD1001121.1"/>
    <property type="molecule type" value="Genomic_DNA"/>
</dbReference>
<dbReference type="Proteomes" id="UP001597112">
    <property type="component" value="Unassembled WGS sequence"/>
</dbReference>
<feature type="transmembrane region" description="Helical" evidence="6">
    <location>
        <begin position="707"/>
        <end position="737"/>
    </location>
</feature>
<proteinExistence type="predicted"/>
<feature type="transmembrane region" description="Helical" evidence="6">
    <location>
        <begin position="283"/>
        <end position="304"/>
    </location>
</feature>
<feature type="transmembrane region" description="Helical" evidence="6">
    <location>
        <begin position="333"/>
        <end position="356"/>
    </location>
</feature>
<sequence>MLFTNLKSAWRNLLRHPFSSIINIAGLATGITCCIFISLFVWSELQADEFHLQKANIFRVNLTFPETDRAALSTSYPLGTSLKNEYSAIQQIVRLGQDNVSIRADKDSYFYEDGFYWADSSFFNVFSFDLVKGDRATVLKDPYSVVMTETMAKKYFEDADPIGKTVELKIYDGDRKFTFTVTGVVKDIPTNSSIQFTFLAPMHTAMQVYPQFENFWNLSWVTTYALVNDVDAVPNMEKKASSFLEKYAGKGFAHQELEFQPLPKLHLYSGHVGKNLTDRITNVYIFTAIGGFIFLLACVNFVNISTARAELRKKEIGVRKALGAFRKQLFTQFMVEALLTSVIVLVISFAAVSALQPLASNYIPDTSILFSAVALPAIFLSAITLICIFAGLYPATFLSAFKPLEALKTKVTPTGSGFSSRQALVVFQFTISIALIASTLIINKQVRYLKQADLGVVTDQLITIPVDDRELQKKVLTIRDLMAATLGVTGASATGESFPAAMNNAWDIRWDERTEKDGGTIFIVSVDFEYFNLLKASFVEGRNFSQQYGTDDSSAFIINETARKMLGVTEATGKEVTIGNTRGRVIGVVNDIHHYSLHQKVEPIAYFPVPAPARACSDNLLLKVSPQNLSATLAALKQKWEGLTQDRPFEYHFIDDEFARTYEQEEKFLLLFEVFSFMAVVIACLGLMGLSSFVVNRRSKEIGIRKVLGASILQILFMLTRGFSIPIAIAFIIAVPGIYYGMSHWLQRFAYKTEVDFILIILSGVAAWLIAFCFIGFQSWKAARINPVKVLKDE</sequence>
<evidence type="ECO:0000256" key="1">
    <source>
        <dbReference type="ARBA" id="ARBA00004651"/>
    </source>
</evidence>
<feature type="domain" description="ABC3 transporter permease C-terminal" evidence="7">
    <location>
        <begin position="289"/>
        <end position="398"/>
    </location>
</feature>
<keyword evidence="5 6" id="KW-0472">Membrane</keyword>
<evidence type="ECO:0000313" key="9">
    <source>
        <dbReference type="EMBL" id="MFD1001121.1"/>
    </source>
</evidence>
<keyword evidence="4 6" id="KW-1133">Transmembrane helix</keyword>
<evidence type="ECO:0000256" key="4">
    <source>
        <dbReference type="ARBA" id="ARBA00022989"/>
    </source>
</evidence>
<dbReference type="PANTHER" id="PTHR30572:SF18">
    <property type="entry name" value="ABC-TYPE MACROLIDE FAMILY EXPORT SYSTEM PERMEASE COMPONENT 2"/>
    <property type="match status" value="1"/>
</dbReference>
<dbReference type="PANTHER" id="PTHR30572">
    <property type="entry name" value="MEMBRANE COMPONENT OF TRANSPORTER-RELATED"/>
    <property type="match status" value="1"/>
</dbReference>
<comment type="caution">
    <text evidence="9">The sequence shown here is derived from an EMBL/GenBank/DDBJ whole genome shotgun (WGS) entry which is preliminary data.</text>
</comment>
<dbReference type="RefSeq" id="WP_377580570.1">
    <property type="nucleotide sequence ID" value="NZ_JBHTKA010000007.1"/>
</dbReference>
<dbReference type="InterPro" id="IPR025857">
    <property type="entry name" value="MacB_PCD"/>
</dbReference>
<dbReference type="InterPro" id="IPR050250">
    <property type="entry name" value="Macrolide_Exporter_MacB"/>
</dbReference>
<evidence type="ECO:0000256" key="5">
    <source>
        <dbReference type="ARBA" id="ARBA00023136"/>
    </source>
</evidence>
<feature type="domain" description="ABC3 transporter permease C-terminal" evidence="7">
    <location>
        <begin position="674"/>
        <end position="787"/>
    </location>
</feature>
<feature type="transmembrane region" description="Helical" evidence="6">
    <location>
        <begin position="21"/>
        <end position="42"/>
    </location>
</feature>
<organism evidence="9 10">
    <name type="scientific">Ohtaekwangia kribbensis</name>
    <dbReference type="NCBI Taxonomy" id="688913"/>
    <lineage>
        <taxon>Bacteria</taxon>
        <taxon>Pseudomonadati</taxon>
        <taxon>Bacteroidota</taxon>
        <taxon>Cytophagia</taxon>
        <taxon>Cytophagales</taxon>
        <taxon>Fulvivirgaceae</taxon>
        <taxon>Ohtaekwangia</taxon>
    </lineage>
</organism>
<keyword evidence="3 6" id="KW-0812">Transmembrane</keyword>
<protein>
    <submittedName>
        <fullName evidence="9">ABC transporter permease</fullName>
    </submittedName>
</protein>
<evidence type="ECO:0000259" key="7">
    <source>
        <dbReference type="Pfam" id="PF02687"/>
    </source>
</evidence>
<comment type="subcellular location">
    <subcellularLocation>
        <location evidence="1">Cell membrane</location>
        <topology evidence="1">Multi-pass membrane protein</topology>
    </subcellularLocation>
</comment>
<evidence type="ECO:0000256" key="3">
    <source>
        <dbReference type="ARBA" id="ARBA00022692"/>
    </source>
</evidence>
<evidence type="ECO:0000256" key="6">
    <source>
        <dbReference type="SAM" id="Phobius"/>
    </source>
</evidence>
<gene>
    <name evidence="9" type="ORF">ACFQ21_17470</name>
</gene>
<evidence type="ECO:0000259" key="8">
    <source>
        <dbReference type="Pfam" id="PF12704"/>
    </source>
</evidence>
<feature type="transmembrane region" description="Helical" evidence="6">
    <location>
        <begin position="757"/>
        <end position="777"/>
    </location>
</feature>
<evidence type="ECO:0000256" key="2">
    <source>
        <dbReference type="ARBA" id="ARBA00022475"/>
    </source>
</evidence>
<dbReference type="Pfam" id="PF12704">
    <property type="entry name" value="MacB_PCD"/>
    <property type="match status" value="2"/>
</dbReference>
<keyword evidence="2" id="KW-1003">Cell membrane</keyword>
<feature type="transmembrane region" description="Helical" evidence="6">
    <location>
        <begin position="668"/>
        <end position="695"/>
    </location>
</feature>
<reference evidence="10" key="1">
    <citation type="journal article" date="2019" name="Int. J. Syst. Evol. Microbiol.">
        <title>The Global Catalogue of Microorganisms (GCM) 10K type strain sequencing project: providing services to taxonomists for standard genome sequencing and annotation.</title>
        <authorList>
            <consortium name="The Broad Institute Genomics Platform"/>
            <consortium name="The Broad Institute Genome Sequencing Center for Infectious Disease"/>
            <person name="Wu L."/>
            <person name="Ma J."/>
        </authorList>
    </citation>
    <scope>NUCLEOTIDE SEQUENCE [LARGE SCALE GENOMIC DNA]</scope>
    <source>
        <strain evidence="10">CCUG 58938</strain>
    </source>
</reference>
<feature type="domain" description="MacB-like periplasmic core" evidence="8">
    <location>
        <begin position="430"/>
        <end position="627"/>
    </location>
</feature>
<name>A0ABW3K5M0_9BACT</name>
<feature type="transmembrane region" description="Helical" evidence="6">
    <location>
        <begin position="368"/>
        <end position="401"/>
    </location>
</feature>